<dbReference type="Proteomes" id="UP000664859">
    <property type="component" value="Unassembled WGS sequence"/>
</dbReference>
<dbReference type="InterPro" id="IPR046450">
    <property type="entry name" value="PA_dom_sf"/>
</dbReference>
<dbReference type="OrthoDB" id="191098at2759"/>
<dbReference type="SUPFAM" id="SSF52025">
    <property type="entry name" value="PA domain"/>
    <property type="match status" value="1"/>
</dbReference>
<protein>
    <recommendedName>
        <fullName evidence="1">PA domain-containing protein</fullName>
    </recommendedName>
</protein>
<dbReference type="AlphaFoldDB" id="A0A836C8Q4"/>
<name>A0A836C8Q4_9STRA</name>
<gene>
    <name evidence="2" type="ORF">JKP88DRAFT_333177</name>
</gene>
<dbReference type="Gene3D" id="3.50.30.30">
    <property type="match status" value="2"/>
</dbReference>
<evidence type="ECO:0000313" key="3">
    <source>
        <dbReference type="Proteomes" id="UP000664859"/>
    </source>
</evidence>
<keyword evidence="3" id="KW-1185">Reference proteome</keyword>
<comment type="caution">
    <text evidence="2">The sequence shown here is derived from an EMBL/GenBank/DDBJ whole genome shotgun (WGS) entry which is preliminary data.</text>
</comment>
<dbReference type="Pfam" id="PF02225">
    <property type="entry name" value="PA"/>
    <property type="match status" value="1"/>
</dbReference>
<accession>A0A836C8Q4</accession>
<reference evidence="2" key="1">
    <citation type="submission" date="2021-02" db="EMBL/GenBank/DDBJ databases">
        <title>First Annotated Genome of the Yellow-green Alga Tribonema minus.</title>
        <authorList>
            <person name="Mahan K.M."/>
        </authorList>
    </citation>
    <scope>NUCLEOTIDE SEQUENCE</scope>
    <source>
        <strain evidence="2">UTEX B ZZ1240</strain>
    </source>
</reference>
<organism evidence="2 3">
    <name type="scientific">Tribonema minus</name>
    <dbReference type="NCBI Taxonomy" id="303371"/>
    <lineage>
        <taxon>Eukaryota</taxon>
        <taxon>Sar</taxon>
        <taxon>Stramenopiles</taxon>
        <taxon>Ochrophyta</taxon>
        <taxon>PX clade</taxon>
        <taxon>Xanthophyceae</taxon>
        <taxon>Tribonematales</taxon>
        <taxon>Tribonemataceae</taxon>
        <taxon>Tribonema</taxon>
    </lineage>
</organism>
<evidence type="ECO:0000313" key="2">
    <source>
        <dbReference type="EMBL" id="KAG5177220.1"/>
    </source>
</evidence>
<sequence>MLTAVVAATLWRGDGFHYEESKPKPQEEGQKYLWMGEELDRPPNLFDVNGQQLALPEGQVPSLINFDPQAFAKEGNDEAEVDLRASRPWGRVYIDGWPTHLQYMRGSFGGAPPAGPTELVAAQPEDACTQLANADDVKGKAAGAAGLIIVNNAEGNLHPPMPDAVDVQVFVAMVAKPAGNVVIKALQKRANEGNGGLMARLIPINCHDSGREIGAGEPCQATTMAEREVLTSRVLGGNLKLMGSEGNDSSFEYLVDAAGKAVLVIRGGGCDFARKAKQAQAAGAAAIIVYSK</sequence>
<dbReference type="InterPro" id="IPR003137">
    <property type="entry name" value="PA_domain"/>
</dbReference>
<feature type="domain" description="PA" evidence="1">
    <location>
        <begin position="248"/>
        <end position="291"/>
    </location>
</feature>
<evidence type="ECO:0000259" key="1">
    <source>
        <dbReference type="Pfam" id="PF02225"/>
    </source>
</evidence>
<dbReference type="EMBL" id="JAFCMP010000527">
    <property type="protein sequence ID" value="KAG5177220.1"/>
    <property type="molecule type" value="Genomic_DNA"/>
</dbReference>
<proteinExistence type="predicted"/>